<dbReference type="InterPro" id="IPR040707">
    <property type="entry name" value="FGAR-AT_N"/>
</dbReference>
<feature type="binding site" evidence="12">
    <location>
        <position position="675"/>
    </location>
    <ligand>
        <name>ATP</name>
        <dbReference type="ChEBI" id="CHEBI:30616"/>
    </ligand>
</feature>
<evidence type="ECO:0000256" key="7">
    <source>
        <dbReference type="ARBA" id="ARBA00022755"/>
    </source>
</evidence>
<comment type="function">
    <text evidence="12">Phosphoribosylformylglycinamidine synthase involved in the purines biosynthetic pathway. Catalyzes the ATP-dependent conversion of formylglycinamide ribonucleotide (FGAR) and glutamine to yield formylglycinamidine ribonucleotide (FGAM) and glutamate.</text>
</comment>
<proteinExistence type="inferred from homology"/>
<feature type="domain" description="Phosphoribosylformylglycinamidine synthase N-terminal" evidence="16">
    <location>
        <begin position="36"/>
        <end position="145"/>
    </location>
</feature>
<comment type="similarity">
    <text evidence="2 12">In the N-terminal section; belongs to the FGAMS family.</text>
</comment>
<dbReference type="GO" id="GO:0006189">
    <property type="term" value="P:'de novo' IMP biosynthetic process"/>
    <property type="evidence" value="ECO:0007669"/>
    <property type="project" value="UniProtKB-UniRule"/>
</dbReference>
<dbReference type="GO" id="GO:0005737">
    <property type="term" value="C:cytoplasm"/>
    <property type="evidence" value="ECO:0007669"/>
    <property type="project" value="UniProtKB-SubCell"/>
</dbReference>
<keyword evidence="3 12" id="KW-0963">Cytoplasm</keyword>
<dbReference type="CDD" id="cd01740">
    <property type="entry name" value="GATase1_FGAR_AT"/>
    <property type="match status" value="1"/>
</dbReference>
<dbReference type="SUPFAM" id="SSF82697">
    <property type="entry name" value="PurS-like"/>
    <property type="match status" value="1"/>
</dbReference>
<evidence type="ECO:0000256" key="10">
    <source>
        <dbReference type="ARBA" id="ARBA00022962"/>
    </source>
</evidence>
<evidence type="ECO:0000256" key="12">
    <source>
        <dbReference type="HAMAP-Rule" id="MF_00419"/>
    </source>
</evidence>
<evidence type="ECO:0000256" key="4">
    <source>
        <dbReference type="ARBA" id="ARBA00022598"/>
    </source>
</evidence>
<feature type="binding site" evidence="12">
    <location>
        <position position="883"/>
    </location>
    <ligand>
        <name>Mg(2+)</name>
        <dbReference type="ChEBI" id="CHEBI:18420"/>
    </ligand>
</feature>
<gene>
    <name evidence="12" type="primary">purL</name>
    <name evidence="18" type="ORF">SAMN04488509_11391</name>
</gene>
<dbReference type="NCBIfam" id="TIGR01735">
    <property type="entry name" value="FGAM_synt"/>
    <property type="match status" value="1"/>
</dbReference>
<dbReference type="GO" id="GO:0046872">
    <property type="term" value="F:metal ion binding"/>
    <property type="evidence" value="ECO:0007669"/>
    <property type="project" value="UniProtKB-KW"/>
</dbReference>
<evidence type="ECO:0000259" key="14">
    <source>
        <dbReference type="Pfam" id="PF02769"/>
    </source>
</evidence>
<dbReference type="Pfam" id="PF18076">
    <property type="entry name" value="FGAR-AT_N"/>
    <property type="match status" value="1"/>
</dbReference>
<dbReference type="SUPFAM" id="SSF52317">
    <property type="entry name" value="Class I glutamine amidotransferase-like"/>
    <property type="match status" value="1"/>
</dbReference>
<evidence type="ECO:0000256" key="6">
    <source>
        <dbReference type="ARBA" id="ARBA00022741"/>
    </source>
</evidence>
<feature type="domain" description="PurM-like C-terminal" evidence="14">
    <location>
        <begin position="419"/>
        <end position="578"/>
    </location>
</feature>
<keyword evidence="8 12" id="KW-0067">ATP-binding</keyword>
<feature type="active site" evidence="12">
    <location>
        <position position="1257"/>
    </location>
</feature>
<feature type="active site" description="Nucleophile" evidence="12">
    <location>
        <position position="1134"/>
    </location>
</feature>
<feature type="active site" evidence="12">
    <location>
        <position position="1255"/>
    </location>
</feature>
<keyword evidence="19" id="KW-1185">Reference proteome</keyword>
<dbReference type="Gene3D" id="3.30.1330.10">
    <property type="entry name" value="PurM-like, N-terminal domain"/>
    <property type="match status" value="2"/>
</dbReference>
<organism evidence="18 19">
    <name type="scientific">Aquimonas voraii</name>
    <dbReference type="NCBI Taxonomy" id="265719"/>
    <lineage>
        <taxon>Bacteria</taxon>
        <taxon>Pseudomonadati</taxon>
        <taxon>Pseudomonadota</taxon>
        <taxon>Gammaproteobacteria</taxon>
        <taxon>Lysobacterales</taxon>
        <taxon>Lysobacteraceae</taxon>
        <taxon>Aquimonas</taxon>
    </lineage>
</organism>
<dbReference type="CDD" id="cd02203">
    <property type="entry name" value="PurL_repeat1"/>
    <property type="match status" value="1"/>
</dbReference>
<evidence type="ECO:0000256" key="11">
    <source>
        <dbReference type="ARBA" id="ARBA00052585"/>
    </source>
</evidence>
<dbReference type="Gene3D" id="3.90.650.10">
    <property type="entry name" value="PurM-like C-terminal domain"/>
    <property type="match status" value="2"/>
</dbReference>
<dbReference type="Proteomes" id="UP000199603">
    <property type="component" value="Unassembled WGS sequence"/>
</dbReference>
<dbReference type="InterPro" id="IPR036604">
    <property type="entry name" value="PurS-like_sf"/>
</dbReference>
<dbReference type="SMART" id="SM01211">
    <property type="entry name" value="GATase_5"/>
    <property type="match status" value="1"/>
</dbReference>
<dbReference type="RefSeq" id="WP_091244956.1">
    <property type="nucleotide sequence ID" value="NZ_FNAG01000013.1"/>
</dbReference>
<evidence type="ECO:0000313" key="19">
    <source>
        <dbReference type="Proteomes" id="UP000199603"/>
    </source>
</evidence>
<dbReference type="CDD" id="cd02204">
    <property type="entry name" value="PurL_repeat2"/>
    <property type="match status" value="1"/>
</dbReference>
<dbReference type="InterPro" id="IPR010073">
    <property type="entry name" value="PurL_large"/>
</dbReference>
<comment type="subunit">
    <text evidence="12">Monomer.</text>
</comment>
<dbReference type="EMBL" id="FNAG01000013">
    <property type="protein sequence ID" value="SDE01108.1"/>
    <property type="molecule type" value="Genomic_DNA"/>
</dbReference>
<dbReference type="GO" id="GO:0004642">
    <property type="term" value="F:phosphoribosylformylglycinamidine synthase activity"/>
    <property type="evidence" value="ECO:0007669"/>
    <property type="project" value="UniProtKB-UniRule"/>
</dbReference>
<dbReference type="Pfam" id="PF18072">
    <property type="entry name" value="FGAR-AT_linker"/>
    <property type="match status" value="1"/>
</dbReference>
<comment type="catalytic activity">
    <reaction evidence="11 12">
        <text>N(2)-formyl-N(1)-(5-phospho-beta-D-ribosyl)glycinamide + L-glutamine + ATP + H2O = 2-formamido-N(1)-(5-O-phospho-beta-D-ribosyl)acetamidine + L-glutamate + ADP + phosphate + H(+)</text>
        <dbReference type="Rhea" id="RHEA:17129"/>
        <dbReference type="ChEBI" id="CHEBI:15377"/>
        <dbReference type="ChEBI" id="CHEBI:15378"/>
        <dbReference type="ChEBI" id="CHEBI:29985"/>
        <dbReference type="ChEBI" id="CHEBI:30616"/>
        <dbReference type="ChEBI" id="CHEBI:43474"/>
        <dbReference type="ChEBI" id="CHEBI:58359"/>
        <dbReference type="ChEBI" id="CHEBI:147286"/>
        <dbReference type="ChEBI" id="CHEBI:147287"/>
        <dbReference type="ChEBI" id="CHEBI:456216"/>
        <dbReference type="EC" id="6.3.5.3"/>
    </reaction>
</comment>
<keyword evidence="9 12" id="KW-0460">Magnesium</keyword>
<keyword evidence="6 12" id="KW-0547">Nucleotide-binding</keyword>
<dbReference type="InterPro" id="IPR036676">
    <property type="entry name" value="PurM-like_C_sf"/>
</dbReference>
<dbReference type="STRING" id="265719.SAMN04488509_11391"/>
<evidence type="ECO:0000259" key="17">
    <source>
        <dbReference type="Pfam" id="PF22689"/>
    </source>
</evidence>
<dbReference type="SUPFAM" id="SSF56042">
    <property type="entry name" value="PurM C-terminal domain-like"/>
    <property type="match status" value="2"/>
</dbReference>
<feature type="domain" description="Phosphoribosylformylglycinamidine synthase linker" evidence="15">
    <location>
        <begin position="163"/>
        <end position="210"/>
    </location>
</feature>
<dbReference type="PANTHER" id="PTHR10099">
    <property type="entry name" value="PHOSPHORIBOSYLFORMYLGLYCINAMIDINE SYNTHASE"/>
    <property type="match status" value="1"/>
</dbReference>
<dbReference type="InterPro" id="IPR036921">
    <property type="entry name" value="PurM-like_N_sf"/>
</dbReference>
<dbReference type="OrthoDB" id="9804441at2"/>
<dbReference type="UniPathway" id="UPA00074">
    <property type="reaction ID" value="UER00128"/>
</dbReference>
<dbReference type="InterPro" id="IPR041609">
    <property type="entry name" value="PurL_linker"/>
</dbReference>
<dbReference type="FunFam" id="3.40.50.880:FF:000008">
    <property type="entry name" value="Phosphoribosylformylglycinamidine synthase"/>
    <property type="match status" value="1"/>
</dbReference>
<feature type="domain" description="FGAR-AT PurM N-terminal-like" evidence="17">
    <location>
        <begin position="646"/>
        <end position="804"/>
    </location>
</feature>
<evidence type="ECO:0000256" key="1">
    <source>
        <dbReference type="ARBA" id="ARBA00004920"/>
    </source>
</evidence>
<name>A0A1G6ZEP4_9GAMM</name>
<comment type="subcellular location">
    <subcellularLocation>
        <location evidence="12">Cytoplasm</location>
    </subcellularLocation>
</comment>
<feature type="binding site" evidence="12">
    <location>
        <begin position="376"/>
        <end position="378"/>
    </location>
    <ligand>
        <name>ATP</name>
        <dbReference type="ChEBI" id="CHEBI:30616"/>
    </ligand>
</feature>
<dbReference type="FunFam" id="3.30.1330.10:FF:000005">
    <property type="entry name" value="Phosphoribosylformylglycinamidine synthase"/>
    <property type="match status" value="1"/>
</dbReference>
<dbReference type="Gene3D" id="3.40.50.880">
    <property type="match status" value="1"/>
</dbReference>
<keyword evidence="4 12" id="KW-0436">Ligase</keyword>
<evidence type="ECO:0000256" key="5">
    <source>
        <dbReference type="ARBA" id="ARBA00022723"/>
    </source>
</evidence>
<evidence type="ECO:0000313" key="18">
    <source>
        <dbReference type="EMBL" id="SDE01108.1"/>
    </source>
</evidence>
<evidence type="ECO:0000259" key="15">
    <source>
        <dbReference type="Pfam" id="PF18072"/>
    </source>
</evidence>
<dbReference type="Gene3D" id="1.10.8.750">
    <property type="entry name" value="Phosphoribosylformylglycinamidine synthase, linker domain"/>
    <property type="match status" value="1"/>
</dbReference>
<dbReference type="EC" id="6.3.5.3" evidence="12"/>
<evidence type="ECO:0000259" key="16">
    <source>
        <dbReference type="Pfam" id="PF18076"/>
    </source>
</evidence>
<evidence type="ECO:0000256" key="2">
    <source>
        <dbReference type="ARBA" id="ARBA00008608"/>
    </source>
</evidence>
<feature type="binding site" evidence="12">
    <location>
        <position position="715"/>
    </location>
    <ligand>
        <name>Mg(2+)</name>
        <dbReference type="ChEBI" id="CHEBI:18420"/>
    </ligand>
</feature>
<protein>
    <recommendedName>
        <fullName evidence="12">Phosphoribosylformylglycinamidine synthase</fullName>
        <shortName evidence="12">FGAM synthase</shortName>
        <shortName evidence="12">FGAMS</shortName>
        <ecNumber evidence="12">6.3.5.3</ecNumber>
    </recommendedName>
    <alternativeName>
        <fullName evidence="12">Formylglycinamide ribonucleotide amidotransferase</fullName>
        <shortName evidence="12">FGAR amidotransferase</shortName>
        <shortName evidence="12">FGAR-AT</shortName>
    </alternativeName>
</protein>
<feature type="region of interest" description="Disordered" evidence="13">
    <location>
        <begin position="290"/>
        <end position="323"/>
    </location>
</feature>
<dbReference type="HAMAP" id="MF_00419">
    <property type="entry name" value="PurL_1"/>
    <property type="match status" value="1"/>
</dbReference>
<dbReference type="FunFam" id="3.90.650.10:FF:000024">
    <property type="entry name" value="Phosphoribosylformylglycinamidine synthase"/>
    <property type="match status" value="1"/>
</dbReference>
<dbReference type="InterPro" id="IPR055181">
    <property type="entry name" value="FGAR-AT_PurM_N-like"/>
</dbReference>
<dbReference type="Pfam" id="PF02769">
    <property type="entry name" value="AIRS_C"/>
    <property type="match status" value="2"/>
</dbReference>
<dbReference type="PANTHER" id="PTHR10099:SF1">
    <property type="entry name" value="PHOSPHORIBOSYLFORMYLGLYCINAMIDINE SYNTHASE"/>
    <property type="match status" value="1"/>
</dbReference>
<accession>A0A1G6ZEP4</accession>
<keyword evidence="10 12" id="KW-0315">Glutamine amidotransferase</keyword>
<dbReference type="SUPFAM" id="SSF109736">
    <property type="entry name" value="FGAM synthase PurL, linker domain"/>
    <property type="match status" value="1"/>
</dbReference>
<dbReference type="GO" id="GO:0005524">
    <property type="term" value="F:ATP binding"/>
    <property type="evidence" value="ECO:0007669"/>
    <property type="project" value="UniProtKB-UniRule"/>
</dbReference>
<feature type="binding site" evidence="12">
    <location>
        <begin position="297"/>
        <end position="308"/>
    </location>
    <ligand>
        <name>ATP</name>
        <dbReference type="ChEBI" id="CHEBI:30616"/>
    </ligand>
</feature>
<dbReference type="Pfam" id="PF13507">
    <property type="entry name" value="GATase_5"/>
    <property type="match status" value="1"/>
</dbReference>
<dbReference type="PROSITE" id="PS51273">
    <property type="entry name" value="GATASE_TYPE_1"/>
    <property type="match status" value="1"/>
</dbReference>
<dbReference type="SUPFAM" id="SSF55326">
    <property type="entry name" value="PurM N-terminal domain-like"/>
    <property type="match status" value="2"/>
</dbReference>
<reference evidence="18 19" key="1">
    <citation type="submission" date="2016-10" db="EMBL/GenBank/DDBJ databases">
        <authorList>
            <person name="de Groot N.N."/>
        </authorList>
    </citation>
    <scope>NUCLEOTIDE SEQUENCE [LARGE SCALE GENOMIC DNA]</scope>
    <source>
        <strain evidence="18 19">DSM 16957</strain>
    </source>
</reference>
<feature type="domain" description="PurM-like C-terminal" evidence="14">
    <location>
        <begin position="827"/>
        <end position="964"/>
    </location>
</feature>
<keyword evidence="7 12" id="KW-0658">Purine biosynthesis</keyword>
<evidence type="ECO:0000256" key="9">
    <source>
        <dbReference type="ARBA" id="ARBA00022842"/>
    </source>
</evidence>
<sequence>MIVFEGQAALSSFRLAALAARVGSLAPGLGPVSTRWLYFIELEPGAVLGEADSLRFGRILEARPGSAQPAPTSPWVLPRLGTRSPWSTKATEILRGAGLPVARVERGLAYALNAELPATPGLAVLLHDPMTQSLVVEGSRLAGLFAAQPPERAERIAPAELPAANRRLGLALSEDEIEYLQARFAELGRDPSDAELMMFAQANSEHCRHKIFNASWRIDGENKAISLFGMIRNTQKVSPQLTLSAYKDNAAVVEGFSARRFAAGPDRVYVERASVPSAFAIKVETHNHPTAISPFPGAATGSGGEIRDEGATGRGGKPKAGLTGFTVSHLRIPGLPRPWENARPLNPRMATAFEIMRDGPIGAAAFNNEFGRPALTGYFRSFELPTEQPGVYRGYDKPIMLAGGIGSIERDQVEKRRLRPGDAVVVLGGPGMLIGLGGGAASSVASGQSSEDLDFASVQRDNPEMQRRCQEVIDRCWLLGEANPILSAHDVGAGGLSNALPELLNDSEVGGEIDLAQVPSDDPGLSPMQLWCNEAQERYALGIAAERLAEFEALCRRERCIYAVVGRVTAERHLRVTDSRPQALAVTGTPEAVIDLPMDVLFGKAPKMHRDTRPPRAVAWPRLDPSAIDLREAGLRVLSHPSVGAKQFLVTIGDRTVGGLSARDQMVGPWQLPLADVAVTLADFEGYTGEAMALGERSPLALIDAAASARMAVGEALTNLAAAPVASLKEVKLSANWMAAAGFDGEDALLFEAVQAVGMELCPALGIGIPVGKDSLSMQARWQHGDETQTVASPVSLVISAFARVEDVRATLTPVLATDQGETELWLIGLGAGKQRMGGSILAQCYERFGGASPDIEDAETLREFFDLIQTARAEGLILAYHDRSDGGAFAAACEMAFAAHCGLRLQLQGWSEQAIPALFNEELGAVVQIRTEDRAAFADLVERHGLIHCAQRIGRPSRRPSVRVLDGDAIVAEWTWKDLFEAWWSTSHAIQQRRDEPGCADAELAQASDFEAAPLEAVLSFEPEDDIAAPYINTGARPRVAILREQGVNGQVEMAAAFHRAGFEAVDVHMSDLLENGGSLASFRGLAACGGFSYGDVLGAGRGWATSILEHARLRTEFERFFHRADAFALGVCNGCQMLSQLKDLIPGAEDWPQFHRNASEQYEARLVQVEVLESPSILLRGMAGSRLPIVVSHGEGRAVFASAEQQGRAAVVLRYALHGGGPASAYPLNPNGSPEGITGLTNRDGRVSLMMPHPERVFRTVQMSWHPAGWSEASPWLRLFRNARAWVQ</sequence>
<dbReference type="NCBIfam" id="NF003672">
    <property type="entry name" value="PRK05297.1"/>
    <property type="match status" value="1"/>
</dbReference>
<feature type="binding site" evidence="12">
    <location>
        <position position="719"/>
    </location>
    <ligand>
        <name>Mg(2+)</name>
        <dbReference type="ChEBI" id="CHEBI:18420"/>
    </ligand>
</feature>
<comment type="pathway">
    <text evidence="1 12">Purine metabolism; IMP biosynthesis via de novo pathway; 5-amino-1-(5-phospho-D-ribosyl)imidazole from N(2)-formyl-N(1)-(5-phospho-D-ribosyl)glycinamide: step 1/2.</text>
</comment>
<keyword evidence="5 12" id="KW-0479">Metal-binding</keyword>
<dbReference type="InterPro" id="IPR029062">
    <property type="entry name" value="Class_I_gatase-like"/>
</dbReference>
<evidence type="ECO:0000256" key="13">
    <source>
        <dbReference type="SAM" id="MobiDB-lite"/>
    </source>
</evidence>
<dbReference type="InterPro" id="IPR010918">
    <property type="entry name" value="PurM-like_C_dom"/>
</dbReference>
<feature type="binding site" evidence="12">
    <location>
        <position position="885"/>
    </location>
    <ligand>
        <name>ATP</name>
        <dbReference type="ChEBI" id="CHEBI:30616"/>
    </ligand>
</feature>
<dbReference type="Pfam" id="PF22689">
    <property type="entry name" value="FGAR-AT_PurM_N-like"/>
    <property type="match status" value="1"/>
</dbReference>
<evidence type="ECO:0000256" key="8">
    <source>
        <dbReference type="ARBA" id="ARBA00022840"/>
    </source>
</evidence>
<evidence type="ECO:0000256" key="3">
    <source>
        <dbReference type="ARBA" id="ARBA00022490"/>
    </source>
</evidence>
<feature type="binding site" evidence="12">
    <location>
        <position position="676"/>
    </location>
    <ligand>
        <name>Mg(2+)</name>
        <dbReference type="ChEBI" id="CHEBI:18420"/>
    </ligand>
</feature>